<dbReference type="EMBL" id="MU394477">
    <property type="protein sequence ID" value="KAI6080159.1"/>
    <property type="molecule type" value="Genomic_DNA"/>
</dbReference>
<evidence type="ECO:0000313" key="2">
    <source>
        <dbReference type="Proteomes" id="UP001497680"/>
    </source>
</evidence>
<evidence type="ECO:0000313" key="1">
    <source>
        <dbReference type="EMBL" id="KAI6080159.1"/>
    </source>
</evidence>
<dbReference type="Proteomes" id="UP001497680">
    <property type="component" value="Unassembled WGS sequence"/>
</dbReference>
<organism evidence="1 2">
    <name type="scientific">Hypoxylon rubiginosum</name>
    <dbReference type="NCBI Taxonomy" id="110542"/>
    <lineage>
        <taxon>Eukaryota</taxon>
        <taxon>Fungi</taxon>
        <taxon>Dikarya</taxon>
        <taxon>Ascomycota</taxon>
        <taxon>Pezizomycotina</taxon>
        <taxon>Sordariomycetes</taxon>
        <taxon>Xylariomycetidae</taxon>
        <taxon>Xylariales</taxon>
        <taxon>Hypoxylaceae</taxon>
        <taxon>Hypoxylon</taxon>
    </lineage>
</organism>
<accession>A0ACC0CIB6</accession>
<comment type="caution">
    <text evidence="1">The sequence shown here is derived from an EMBL/GenBank/DDBJ whole genome shotgun (WGS) entry which is preliminary data.</text>
</comment>
<gene>
    <name evidence="1" type="ORF">F4821DRAFT_252166</name>
</gene>
<keyword evidence="2" id="KW-1185">Reference proteome</keyword>
<sequence length="307" mass="34430">MTSNPKNRDTRIDFGLLSKRLPQSPLALISHSIGEQTPGRLPNQNENHSLTARKRSPDNIRTSQPISVMRHSPWDTYKALYQLQLGDSEPTIVAEERTISPKSRFSPAVIRHMSGLDEIQRIQQIRHENFVTVLAIFDHEGSYTVAFEYMPLSLLEVAGNPLLKELQLASIVGQILHGLLYLAKDNLEHGQLTCSNVLIDLEGCIKLQAQECCHVRSGRSQDIHALSLVVMELMHGYPKKGNVGIDNLERWPYDSLAVSFLSATDGASRMDQLLEHTLLQLPWHQSALKGLFSLAISWARRGVTYPA</sequence>
<reference evidence="1 2" key="1">
    <citation type="journal article" date="2022" name="New Phytol.">
        <title>Ecological generalism drives hyperdiversity of secondary metabolite gene clusters in xylarialean endophytes.</title>
        <authorList>
            <person name="Franco M.E.E."/>
            <person name="Wisecaver J.H."/>
            <person name="Arnold A.E."/>
            <person name="Ju Y.M."/>
            <person name="Slot J.C."/>
            <person name="Ahrendt S."/>
            <person name="Moore L.P."/>
            <person name="Eastman K.E."/>
            <person name="Scott K."/>
            <person name="Konkel Z."/>
            <person name="Mondo S.J."/>
            <person name="Kuo A."/>
            <person name="Hayes R.D."/>
            <person name="Haridas S."/>
            <person name="Andreopoulos B."/>
            <person name="Riley R."/>
            <person name="LaButti K."/>
            <person name="Pangilinan J."/>
            <person name="Lipzen A."/>
            <person name="Amirebrahimi M."/>
            <person name="Yan J."/>
            <person name="Adam C."/>
            <person name="Keymanesh K."/>
            <person name="Ng V."/>
            <person name="Louie K."/>
            <person name="Northen T."/>
            <person name="Drula E."/>
            <person name="Henrissat B."/>
            <person name="Hsieh H.M."/>
            <person name="Youens-Clark K."/>
            <person name="Lutzoni F."/>
            <person name="Miadlikowska J."/>
            <person name="Eastwood D.C."/>
            <person name="Hamelin R.C."/>
            <person name="Grigoriev I.V."/>
            <person name="U'Ren J.M."/>
        </authorList>
    </citation>
    <scope>NUCLEOTIDE SEQUENCE [LARGE SCALE GENOMIC DNA]</scope>
    <source>
        <strain evidence="1 2">ER1909</strain>
    </source>
</reference>
<name>A0ACC0CIB6_9PEZI</name>
<proteinExistence type="predicted"/>
<protein>
    <submittedName>
        <fullName evidence="1">Kinase-like domain-containing protein</fullName>
    </submittedName>
</protein>